<dbReference type="AlphaFoldDB" id="A0A0R1TES4"/>
<dbReference type="Pfam" id="PF12229">
    <property type="entry name" value="PG_binding_4"/>
    <property type="match status" value="1"/>
</dbReference>
<keyword evidence="2" id="KW-0808">Transferase</keyword>
<evidence type="ECO:0000256" key="4">
    <source>
        <dbReference type="ARBA" id="ARBA00022984"/>
    </source>
</evidence>
<dbReference type="InterPro" id="IPR038054">
    <property type="entry name" value="LD_TPept-like_central_sf"/>
</dbReference>
<dbReference type="RefSeq" id="WP_051528002.1">
    <property type="nucleotide sequence ID" value="NZ_AZFH01000080.1"/>
</dbReference>
<gene>
    <name evidence="8" type="ORF">FC36_GL000210</name>
</gene>
<evidence type="ECO:0000313" key="9">
    <source>
        <dbReference type="Proteomes" id="UP000051048"/>
    </source>
</evidence>
<dbReference type="GO" id="GO:0016740">
    <property type="term" value="F:transferase activity"/>
    <property type="evidence" value="ECO:0007669"/>
    <property type="project" value="UniProtKB-KW"/>
</dbReference>
<evidence type="ECO:0000256" key="1">
    <source>
        <dbReference type="ARBA" id="ARBA00004752"/>
    </source>
</evidence>
<dbReference type="STRING" id="1423740.FC36_GL000210"/>
<dbReference type="EMBL" id="AZFH01000080">
    <property type="protein sequence ID" value="KRL79788.1"/>
    <property type="molecule type" value="Genomic_DNA"/>
</dbReference>
<dbReference type="PROSITE" id="PS52029">
    <property type="entry name" value="LD_TPASE"/>
    <property type="match status" value="1"/>
</dbReference>
<evidence type="ECO:0000256" key="5">
    <source>
        <dbReference type="ARBA" id="ARBA00023316"/>
    </source>
</evidence>
<dbReference type="InterPro" id="IPR050979">
    <property type="entry name" value="LD-transpeptidase"/>
</dbReference>
<dbReference type="PATRIC" id="fig|1423740.3.peg.227"/>
<evidence type="ECO:0000256" key="3">
    <source>
        <dbReference type="ARBA" id="ARBA00022960"/>
    </source>
</evidence>
<proteinExistence type="predicted"/>
<dbReference type="CDD" id="cd16913">
    <property type="entry name" value="YkuD_like"/>
    <property type="match status" value="1"/>
</dbReference>
<dbReference type="InterPro" id="IPR038063">
    <property type="entry name" value="Transpep_catalytic_dom"/>
</dbReference>
<dbReference type="Gene3D" id="2.40.440.10">
    <property type="entry name" value="L,D-transpeptidase catalytic domain-like"/>
    <property type="match status" value="1"/>
</dbReference>
<feature type="active site" description="Proton donor/acceptor" evidence="6">
    <location>
        <position position="415"/>
    </location>
</feature>
<dbReference type="Gene3D" id="3.10.20.800">
    <property type="match status" value="1"/>
</dbReference>
<dbReference type="InterPro" id="IPR005490">
    <property type="entry name" value="LD_TPept_cat_dom"/>
</dbReference>
<comment type="pathway">
    <text evidence="1 6">Cell wall biogenesis; peptidoglycan biosynthesis.</text>
</comment>
<dbReference type="OrthoDB" id="3176960at2"/>
<keyword evidence="5 6" id="KW-0961">Cell wall biogenesis/degradation</keyword>
<keyword evidence="4 6" id="KW-0573">Peptidoglycan synthesis</keyword>
<dbReference type="GO" id="GO:0008360">
    <property type="term" value="P:regulation of cell shape"/>
    <property type="evidence" value="ECO:0007669"/>
    <property type="project" value="UniProtKB-UniRule"/>
</dbReference>
<reference evidence="8 9" key="1">
    <citation type="journal article" date="2015" name="Genome Announc.">
        <title>Expanding the biotechnology potential of lactobacilli through comparative genomics of 213 strains and associated genera.</title>
        <authorList>
            <person name="Sun Z."/>
            <person name="Harris H.M."/>
            <person name="McCann A."/>
            <person name="Guo C."/>
            <person name="Argimon S."/>
            <person name="Zhang W."/>
            <person name="Yang X."/>
            <person name="Jeffery I.B."/>
            <person name="Cooney J.C."/>
            <person name="Kagawa T.F."/>
            <person name="Liu W."/>
            <person name="Song Y."/>
            <person name="Salvetti E."/>
            <person name="Wrobel A."/>
            <person name="Rasinkangas P."/>
            <person name="Parkhill J."/>
            <person name="Rea M.C."/>
            <person name="O'Sullivan O."/>
            <person name="Ritari J."/>
            <person name="Douillard F.P."/>
            <person name="Paul Ross R."/>
            <person name="Yang R."/>
            <person name="Briner A.E."/>
            <person name="Felis G.E."/>
            <person name="de Vos W.M."/>
            <person name="Barrangou R."/>
            <person name="Klaenhammer T.R."/>
            <person name="Caufield P.W."/>
            <person name="Cui Y."/>
            <person name="Zhang H."/>
            <person name="O'Toole P.W."/>
        </authorList>
    </citation>
    <scope>NUCLEOTIDE SEQUENCE [LARGE SCALE GENOMIC DNA]</scope>
    <source>
        <strain evidence="8 9">DSM 15833</strain>
    </source>
</reference>
<feature type="domain" description="L,D-TPase catalytic" evidence="7">
    <location>
        <begin position="335"/>
        <end position="460"/>
    </location>
</feature>
<dbReference type="PANTHER" id="PTHR30582">
    <property type="entry name" value="L,D-TRANSPEPTIDASE"/>
    <property type="match status" value="1"/>
</dbReference>
<dbReference type="SUPFAM" id="SSF143985">
    <property type="entry name" value="L,D-transpeptidase pre-catalytic domain-like"/>
    <property type="match status" value="1"/>
</dbReference>
<evidence type="ECO:0000256" key="6">
    <source>
        <dbReference type="PROSITE-ProRule" id="PRU01373"/>
    </source>
</evidence>
<accession>A0A0R1TES4</accession>
<evidence type="ECO:0000259" key="7">
    <source>
        <dbReference type="PROSITE" id="PS52029"/>
    </source>
</evidence>
<dbReference type="GO" id="GO:0071555">
    <property type="term" value="P:cell wall organization"/>
    <property type="evidence" value="ECO:0007669"/>
    <property type="project" value="UniProtKB-UniRule"/>
</dbReference>
<evidence type="ECO:0000313" key="8">
    <source>
        <dbReference type="EMBL" id="KRL79788.1"/>
    </source>
</evidence>
<dbReference type="InterPro" id="IPR022029">
    <property type="entry name" value="YoaR-like_PG-bd"/>
</dbReference>
<evidence type="ECO:0000256" key="2">
    <source>
        <dbReference type="ARBA" id="ARBA00022679"/>
    </source>
</evidence>
<name>A0A0R1TES4_9LACO</name>
<organism evidence="8 9">
    <name type="scientific">Ligilactobacillus equi DSM 15833 = JCM 10991</name>
    <dbReference type="NCBI Taxonomy" id="1423740"/>
    <lineage>
        <taxon>Bacteria</taxon>
        <taxon>Bacillati</taxon>
        <taxon>Bacillota</taxon>
        <taxon>Bacilli</taxon>
        <taxon>Lactobacillales</taxon>
        <taxon>Lactobacillaceae</taxon>
        <taxon>Ligilactobacillus</taxon>
    </lineage>
</organism>
<dbReference type="GO" id="GO:0018104">
    <property type="term" value="P:peptidoglycan-protein cross-linking"/>
    <property type="evidence" value="ECO:0007669"/>
    <property type="project" value="TreeGrafter"/>
</dbReference>
<comment type="caution">
    <text evidence="8">The sequence shown here is derived from an EMBL/GenBank/DDBJ whole genome shotgun (WGS) entry which is preliminary data.</text>
</comment>
<dbReference type="UniPathway" id="UPA00219"/>
<dbReference type="SUPFAM" id="SSF141523">
    <property type="entry name" value="L,D-transpeptidase catalytic domain-like"/>
    <property type="match status" value="1"/>
</dbReference>
<feature type="active site" description="Nucleophile" evidence="6">
    <location>
        <position position="436"/>
    </location>
</feature>
<keyword evidence="3 6" id="KW-0133">Cell shape</keyword>
<dbReference type="PANTHER" id="PTHR30582:SF33">
    <property type="entry name" value="EXPORTED PROTEIN"/>
    <property type="match status" value="1"/>
</dbReference>
<dbReference type="Pfam" id="PF03734">
    <property type="entry name" value="YkuD"/>
    <property type="match status" value="1"/>
</dbReference>
<sequence length="461" mass="50177">MKKKSFIATGIAVVALGIAGGAWYSHQQTYFNQNTYINGVNVSGKSASQALAKLEKAKVANELYVGNKRIYKGNDIHTGILATDKAKVAKVLQEQVSLLPNTSKKEYFIQVKQADEARSQKLATKLENYLDKENESRQAPVDAYAVYRDDKVSLVKEKAGNTYDVKKMMQDFQKQADAGVIKVARKEAKPLTTDSKTVQKQKTNLESLVMRKVTYKVQDKDYELNAKDLITSASYKGGQLTFDTGKLANQIKDINAKQATLGKSFNFKTTGGSEITVQDGSYGWKISEAKAKKTLLAALQANKASVNAKADIYGTGFYDTGTGYDVTAANGIGDTYAEVSISQQMAWFYKNGTLITSLPVVTGNVSDGSSTPIGVHYIGYKQSPTVLRGVHSDGSSYASPVRYWAPFTVDGCGFHDASWRHNWSGSAYLNDGSNGCVNIRPSSMATVFGALEQGEPVIVHN</sequence>
<protein>
    <recommendedName>
        <fullName evidence="7">L,D-TPase catalytic domain-containing protein</fullName>
    </recommendedName>
</protein>
<dbReference type="GO" id="GO:0071972">
    <property type="term" value="F:peptidoglycan L,D-transpeptidase activity"/>
    <property type="evidence" value="ECO:0007669"/>
    <property type="project" value="TreeGrafter"/>
</dbReference>
<dbReference type="Proteomes" id="UP000051048">
    <property type="component" value="Unassembled WGS sequence"/>
</dbReference>
<dbReference type="GO" id="GO:0005576">
    <property type="term" value="C:extracellular region"/>
    <property type="evidence" value="ECO:0007669"/>
    <property type="project" value="TreeGrafter"/>
</dbReference>